<dbReference type="EC" id="6.1.1.15" evidence="4"/>
<dbReference type="InterPro" id="IPR045864">
    <property type="entry name" value="aa-tRNA-synth_II/BPL/LPL"/>
</dbReference>
<dbReference type="Pfam" id="PF00587">
    <property type="entry name" value="tRNA-synt_2b"/>
    <property type="match status" value="1"/>
</dbReference>
<dbReference type="GO" id="GO:0005524">
    <property type="term" value="F:ATP binding"/>
    <property type="evidence" value="ECO:0007669"/>
    <property type="project" value="UniProtKB-KW"/>
</dbReference>
<organism evidence="15 16">
    <name type="scientific">Aspergillus transmontanensis</name>
    <dbReference type="NCBI Taxonomy" id="1034304"/>
    <lineage>
        <taxon>Eukaryota</taxon>
        <taxon>Fungi</taxon>
        <taxon>Dikarya</taxon>
        <taxon>Ascomycota</taxon>
        <taxon>Pezizomycotina</taxon>
        <taxon>Eurotiomycetes</taxon>
        <taxon>Eurotiomycetidae</taxon>
        <taxon>Eurotiales</taxon>
        <taxon>Aspergillaceae</taxon>
        <taxon>Aspergillus</taxon>
        <taxon>Aspergillus subgen. Circumdati</taxon>
    </lineage>
</organism>
<comment type="subcellular location">
    <subcellularLocation>
        <location evidence="1">Cytoplasm</location>
    </subcellularLocation>
</comment>
<dbReference type="InterPro" id="IPR004500">
    <property type="entry name" value="Pro-tRNA-synth_IIa_bac-type"/>
</dbReference>
<dbReference type="EMBL" id="ML738361">
    <property type="protein sequence ID" value="KAE8309840.1"/>
    <property type="molecule type" value="Genomic_DNA"/>
</dbReference>
<evidence type="ECO:0000259" key="14">
    <source>
        <dbReference type="PROSITE" id="PS50862"/>
    </source>
</evidence>
<accession>A0A5N6VRV9</accession>
<keyword evidence="8" id="KW-0067">ATP-binding</keyword>
<dbReference type="NCBIfam" id="TIGR00409">
    <property type="entry name" value="proS_fam_II"/>
    <property type="match status" value="1"/>
</dbReference>
<comment type="similarity">
    <text evidence="2">Belongs to the class-II aminoacyl-tRNA synthetase family.</text>
</comment>
<dbReference type="InterPro" id="IPR006195">
    <property type="entry name" value="aa-tRNA-synth_II"/>
</dbReference>
<comment type="subunit">
    <text evidence="3">Homodimer.</text>
</comment>
<keyword evidence="7" id="KW-0547">Nucleotide-binding</keyword>
<dbReference type="InterPro" id="IPR044140">
    <property type="entry name" value="ProRS_anticodon_short"/>
</dbReference>
<dbReference type="InterPro" id="IPR002316">
    <property type="entry name" value="Pro-tRNA-ligase_IIa"/>
</dbReference>
<dbReference type="Pfam" id="PF03129">
    <property type="entry name" value="HGTP_anticodon"/>
    <property type="match status" value="1"/>
</dbReference>
<keyword evidence="6" id="KW-0436">Ligase</keyword>
<protein>
    <recommendedName>
        <fullName evidence="4">proline--tRNA ligase</fullName>
        <ecNumber evidence="4">6.1.1.15</ecNumber>
    </recommendedName>
    <alternativeName>
        <fullName evidence="11">Prolyl-tRNA synthetase</fullName>
    </alternativeName>
</protein>
<evidence type="ECO:0000256" key="1">
    <source>
        <dbReference type="ARBA" id="ARBA00004496"/>
    </source>
</evidence>
<proteinExistence type="inferred from homology"/>
<keyword evidence="5" id="KW-0963">Cytoplasm</keyword>
<gene>
    <name evidence="15" type="ORF">BDV41DRAFT_417553</name>
</gene>
<keyword evidence="9" id="KW-0648">Protein biosynthesis</keyword>
<dbReference type="InterPro" id="IPR002314">
    <property type="entry name" value="aa-tRNA-synt_IIb"/>
</dbReference>
<evidence type="ECO:0000256" key="6">
    <source>
        <dbReference type="ARBA" id="ARBA00022598"/>
    </source>
</evidence>
<evidence type="ECO:0000313" key="16">
    <source>
        <dbReference type="Proteomes" id="UP000325433"/>
    </source>
</evidence>
<dbReference type="SUPFAM" id="SSF52954">
    <property type="entry name" value="Class II aaRS ABD-related"/>
    <property type="match status" value="1"/>
</dbReference>
<dbReference type="InterPro" id="IPR004154">
    <property type="entry name" value="Anticodon-bd"/>
</dbReference>
<dbReference type="PANTHER" id="PTHR42753:SF2">
    <property type="entry name" value="PROLINE--TRNA LIGASE"/>
    <property type="match status" value="1"/>
</dbReference>
<evidence type="ECO:0000313" key="15">
    <source>
        <dbReference type="EMBL" id="KAE8309840.1"/>
    </source>
</evidence>
<reference evidence="16" key="1">
    <citation type="submission" date="2019-04" db="EMBL/GenBank/DDBJ databases">
        <title>Friends and foes A comparative genomics studyof 23 Aspergillus species from section Flavi.</title>
        <authorList>
            <consortium name="DOE Joint Genome Institute"/>
            <person name="Kjaerbolling I."/>
            <person name="Vesth T."/>
            <person name="Frisvad J.C."/>
            <person name="Nybo J.L."/>
            <person name="Theobald S."/>
            <person name="Kildgaard S."/>
            <person name="Isbrandt T."/>
            <person name="Kuo A."/>
            <person name="Sato A."/>
            <person name="Lyhne E.K."/>
            <person name="Kogle M.E."/>
            <person name="Wiebenga A."/>
            <person name="Kun R.S."/>
            <person name="Lubbers R.J."/>
            <person name="Makela M.R."/>
            <person name="Barry K."/>
            <person name="Chovatia M."/>
            <person name="Clum A."/>
            <person name="Daum C."/>
            <person name="Haridas S."/>
            <person name="He G."/>
            <person name="LaButti K."/>
            <person name="Lipzen A."/>
            <person name="Mondo S."/>
            <person name="Riley R."/>
            <person name="Salamov A."/>
            <person name="Simmons B.A."/>
            <person name="Magnuson J.K."/>
            <person name="Henrissat B."/>
            <person name="Mortensen U.H."/>
            <person name="Larsen T.O."/>
            <person name="Devries R.P."/>
            <person name="Grigoriev I.V."/>
            <person name="Machida M."/>
            <person name="Baker S.E."/>
            <person name="Andersen M.R."/>
        </authorList>
    </citation>
    <scope>NUCLEOTIDE SEQUENCE [LARGE SCALE GENOMIC DNA]</scope>
    <source>
        <strain evidence="16">CBS 130015</strain>
    </source>
</reference>
<dbReference type="AlphaFoldDB" id="A0A5N6VRV9"/>
<evidence type="ECO:0000256" key="10">
    <source>
        <dbReference type="ARBA" id="ARBA00023146"/>
    </source>
</evidence>
<dbReference type="FunFam" id="3.30.930.10:FF:000125">
    <property type="entry name" value="Prolyl-tRNA synthetase"/>
    <property type="match status" value="1"/>
</dbReference>
<dbReference type="FunFam" id="3.40.50.800:FF:000035">
    <property type="entry name" value="Prolyl-tRNA synthetase"/>
    <property type="match status" value="1"/>
</dbReference>
<evidence type="ECO:0000256" key="7">
    <source>
        <dbReference type="ARBA" id="ARBA00022741"/>
    </source>
</evidence>
<evidence type="ECO:0000256" key="2">
    <source>
        <dbReference type="ARBA" id="ARBA00008226"/>
    </source>
</evidence>
<dbReference type="PANTHER" id="PTHR42753">
    <property type="entry name" value="MITOCHONDRIAL RIBOSOME PROTEIN L39/PROLYL-TRNA LIGASE FAMILY MEMBER"/>
    <property type="match status" value="1"/>
</dbReference>
<evidence type="ECO:0000256" key="9">
    <source>
        <dbReference type="ARBA" id="ARBA00022917"/>
    </source>
</evidence>
<evidence type="ECO:0000256" key="4">
    <source>
        <dbReference type="ARBA" id="ARBA00012831"/>
    </source>
</evidence>
<dbReference type="GO" id="GO:0006433">
    <property type="term" value="P:prolyl-tRNA aminoacylation"/>
    <property type="evidence" value="ECO:0007669"/>
    <property type="project" value="InterPro"/>
</dbReference>
<dbReference type="InterPro" id="IPR050062">
    <property type="entry name" value="Pro-tRNA_synthetase"/>
</dbReference>
<dbReference type="GO" id="GO:0005739">
    <property type="term" value="C:mitochondrion"/>
    <property type="evidence" value="ECO:0007669"/>
    <property type="project" value="TreeGrafter"/>
</dbReference>
<dbReference type="CDD" id="cd00861">
    <property type="entry name" value="ProRS_anticodon_short"/>
    <property type="match status" value="1"/>
</dbReference>
<feature type="domain" description="Aminoacyl-transfer RNA synthetases class-II family profile" evidence="14">
    <location>
        <begin position="87"/>
        <end position="547"/>
    </location>
</feature>
<dbReference type="InterPro" id="IPR036621">
    <property type="entry name" value="Anticodon-bd_dom_sf"/>
</dbReference>
<dbReference type="PRINTS" id="PR01046">
    <property type="entry name" value="TRNASYNTHPRO"/>
</dbReference>
<dbReference type="SUPFAM" id="SSF55681">
    <property type="entry name" value="Class II aaRS and biotin synthetases"/>
    <property type="match status" value="1"/>
</dbReference>
<name>A0A5N6VRV9_9EURO</name>
<evidence type="ECO:0000256" key="3">
    <source>
        <dbReference type="ARBA" id="ARBA00011738"/>
    </source>
</evidence>
<evidence type="ECO:0000256" key="11">
    <source>
        <dbReference type="ARBA" id="ARBA00029731"/>
    </source>
</evidence>
<evidence type="ECO:0000256" key="8">
    <source>
        <dbReference type="ARBA" id="ARBA00022840"/>
    </source>
</evidence>
<dbReference type="GO" id="GO:0004827">
    <property type="term" value="F:proline-tRNA ligase activity"/>
    <property type="evidence" value="ECO:0007669"/>
    <property type="project" value="UniProtKB-EC"/>
</dbReference>
<evidence type="ECO:0000256" key="13">
    <source>
        <dbReference type="SAM" id="MobiDB-lite"/>
    </source>
</evidence>
<dbReference type="Proteomes" id="UP000325433">
    <property type="component" value="Unassembled WGS sequence"/>
</dbReference>
<comment type="catalytic activity">
    <reaction evidence="12">
        <text>tRNA(Pro) + L-proline + ATP = L-prolyl-tRNA(Pro) + AMP + diphosphate</text>
        <dbReference type="Rhea" id="RHEA:14305"/>
        <dbReference type="Rhea" id="RHEA-COMP:9700"/>
        <dbReference type="Rhea" id="RHEA-COMP:9702"/>
        <dbReference type="ChEBI" id="CHEBI:30616"/>
        <dbReference type="ChEBI" id="CHEBI:33019"/>
        <dbReference type="ChEBI" id="CHEBI:60039"/>
        <dbReference type="ChEBI" id="CHEBI:78442"/>
        <dbReference type="ChEBI" id="CHEBI:78532"/>
        <dbReference type="ChEBI" id="CHEBI:456215"/>
        <dbReference type="EC" id="6.1.1.15"/>
    </reaction>
</comment>
<keyword evidence="16" id="KW-1185">Reference proteome</keyword>
<dbReference type="PROSITE" id="PS50862">
    <property type="entry name" value="AA_TRNA_LIGASE_II"/>
    <property type="match status" value="1"/>
</dbReference>
<sequence length="646" mass="72213">MISGFRPIPGRYSGAYRAYCGVFRFHRTPRCSFHTDGRTRVSNFWIPTGGISKKNIQGEKEDVNDLLVRGGFLRQAYSGIFHMLPLGLRVQDKLERLIDKHMRSVGMPHYAFCARKYSFLNVIIGASKVSLSSISSQELWERSGRLGEGSEVFRFHDRKESRFLLAPTHEEEITTLVGSIAKSYRDLPLRVYQISRKYRDEPRPRQGLLRGREFIMKDLYTFDCTVEEALETYTSVKAAYTRLFNDLKIPYLVAAADSGNMGGNLSHEFHVPSSKGEDTVISCTSCDTVYNDELADGKIHEFGDNESHQASPGFDTGNMSPEATPTISTGLWMSISRDKRTLLRGWYPKFSMQGETQEPVEREVNSHAVKSVANAAGIDLDLSVENPLEQWATEVKSNKASGPYRVVDMYDSQVRVYKRPPLSDLLDQAGCKVEDIDYSMLDRFPGTNNGLSLVKVQDGDKCAKCAQGRVKTQVAIELGHTFHLGTRYSEVLQASVMVDQSSSGSSENQVVPMQMGCHGIGVSRMITAVADSLADSKGLNWPRAVAPFEVIVVPAKGLEEEAEKIYDTLISDTASPVDVILDDRDKQMGWKLGDADLIGYPIIVVVGKGWKKEQTLEVQCRQLGNLRENVPLEQLSTFIRSLLERL</sequence>
<dbReference type="Gene3D" id="3.30.930.10">
    <property type="entry name" value="Bira Bifunctional Protein, Domain 2"/>
    <property type="match status" value="2"/>
</dbReference>
<evidence type="ECO:0000256" key="5">
    <source>
        <dbReference type="ARBA" id="ARBA00022490"/>
    </source>
</evidence>
<dbReference type="Gene3D" id="3.40.50.800">
    <property type="entry name" value="Anticodon-binding domain"/>
    <property type="match status" value="1"/>
</dbReference>
<keyword evidence="10" id="KW-0030">Aminoacyl-tRNA synthetase</keyword>
<evidence type="ECO:0000256" key="12">
    <source>
        <dbReference type="ARBA" id="ARBA00047671"/>
    </source>
</evidence>
<feature type="region of interest" description="Disordered" evidence="13">
    <location>
        <begin position="302"/>
        <end position="322"/>
    </location>
</feature>